<dbReference type="GO" id="GO:0030420">
    <property type="term" value="P:establishment of competence for transformation"/>
    <property type="evidence" value="ECO:0007669"/>
    <property type="project" value="UniProtKB-KW"/>
</dbReference>
<dbReference type="PANTHER" id="PTHR30093">
    <property type="entry name" value="GENERAL SECRETION PATHWAY PROTEIN G"/>
    <property type="match status" value="1"/>
</dbReference>
<protein>
    <submittedName>
        <fullName evidence="4">General secretion pathway protein G</fullName>
    </submittedName>
</protein>
<dbReference type="RefSeq" id="WP_092035507.1">
    <property type="nucleotide sequence ID" value="NZ_FOOK01000002.1"/>
</dbReference>
<evidence type="ECO:0000256" key="1">
    <source>
        <dbReference type="ARBA" id="ARBA00004241"/>
    </source>
</evidence>
<dbReference type="GO" id="GO:0009986">
    <property type="term" value="C:cell surface"/>
    <property type="evidence" value="ECO:0007669"/>
    <property type="project" value="UniProtKB-SubCell"/>
</dbReference>
<organism evidence="4 5">
    <name type="scientific">Planifilum fulgidum</name>
    <dbReference type="NCBI Taxonomy" id="201973"/>
    <lineage>
        <taxon>Bacteria</taxon>
        <taxon>Bacillati</taxon>
        <taxon>Bacillota</taxon>
        <taxon>Bacilli</taxon>
        <taxon>Bacillales</taxon>
        <taxon>Thermoactinomycetaceae</taxon>
        <taxon>Planifilum</taxon>
    </lineage>
</organism>
<gene>
    <name evidence="4" type="ORF">SAMN04488025_10262</name>
</gene>
<reference evidence="4 5" key="1">
    <citation type="submission" date="2016-10" db="EMBL/GenBank/DDBJ databases">
        <authorList>
            <person name="de Groot N.N."/>
        </authorList>
    </citation>
    <scope>NUCLEOTIDE SEQUENCE [LARGE SCALE GENOMIC DNA]</scope>
    <source>
        <strain evidence="4 5">DSM 44945</strain>
    </source>
</reference>
<evidence type="ECO:0000256" key="3">
    <source>
        <dbReference type="SAM" id="Phobius"/>
    </source>
</evidence>
<dbReference type="InterPro" id="IPR012902">
    <property type="entry name" value="N_methyl_site"/>
</dbReference>
<dbReference type="NCBIfam" id="TIGR02532">
    <property type="entry name" value="IV_pilin_GFxxxE"/>
    <property type="match status" value="1"/>
</dbReference>
<dbReference type="EMBL" id="FOOK01000002">
    <property type="protein sequence ID" value="SFF66692.1"/>
    <property type="molecule type" value="Genomic_DNA"/>
</dbReference>
<keyword evidence="3" id="KW-0812">Transmembrane</keyword>
<dbReference type="STRING" id="201973.SAMN04488025_10262"/>
<accession>A0A1I2KI31</accession>
<keyword evidence="5" id="KW-1185">Reference proteome</keyword>
<proteinExistence type="predicted"/>
<dbReference type="Pfam" id="PF07963">
    <property type="entry name" value="N_methyl"/>
    <property type="match status" value="1"/>
</dbReference>
<name>A0A1I2KI31_9BACL</name>
<evidence type="ECO:0000256" key="2">
    <source>
        <dbReference type="ARBA" id="ARBA00023287"/>
    </source>
</evidence>
<dbReference type="OrthoDB" id="1798043at2"/>
<sequence>MDKGVLRDQRGLTLIEMLVVLFIIGVIVAIALPNLKAAGETAQEKACAANRRLIGAQADNFFLEVGRYPRGVAELRQRGFLRTEPACPAKGTYRIRPDASEEKRVNCTVHGDG</sequence>
<dbReference type="AlphaFoldDB" id="A0A1I2KI31"/>
<keyword evidence="3" id="KW-1133">Transmembrane helix</keyword>
<evidence type="ECO:0000313" key="5">
    <source>
        <dbReference type="Proteomes" id="UP000198661"/>
    </source>
</evidence>
<evidence type="ECO:0000313" key="4">
    <source>
        <dbReference type="EMBL" id="SFF66692.1"/>
    </source>
</evidence>
<keyword evidence="2" id="KW-0178">Competence</keyword>
<dbReference type="SUPFAM" id="SSF54523">
    <property type="entry name" value="Pili subunits"/>
    <property type="match status" value="1"/>
</dbReference>
<comment type="subcellular location">
    <subcellularLocation>
        <location evidence="1">Cell surface</location>
    </subcellularLocation>
</comment>
<dbReference type="Gene3D" id="3.30.700.10">
    <property type="entry name" value="Glycoprotein, Type 4 Pilin"/>
    <property type="match status" value="1"/>
</dbReference>
<dbReference type="InterPro" id="IPR045584">
    <property type="entry name" value="Pilin-like"/>
</dbReference>
<dbReference type="PROSITE" id="PS00409">
    <property type="entry name" value="PROKAR_NTER_METHYL"/>
    <property type="match status" value="1"/>
</dbReference>
<dbReference type="Proteomes" id="UP000198661">
    <property type="component" value="Unassembled WGS sequence"/>
</dbReference>
<feature type="transmembrane region" description="Helical" evidence="3">
    <location>
        <begin position="12"/>
        <end position="32"/>
    </location>
</feature>
<keyword evidence="3" id="KW-0472">Membrane</keyword>